<keyword evidence="1" id="KW-0812">Transmembrane</keyword>
<feature type="transmembrane region" description="Helical" evidence="1">
    <location>
        <begin position="432"/>
        <end position="452"/>
    </location>
</feature>
<feature type="transmembrane region" description="Helical" evidence="1">
    <location>
        <begin position="245"/>
        <end position="261"/>
    </location>
</feature>
<dbReference type="HOGENOM" id="CLU_047686_0_0_11"/>
<name>E2S4D4_9CORY</name>
<keyword evidence="1" id="KW-1133">Transmembrane helix</keyword>
<dbReference type="AlphaFoldDB" id="E2S4D4"/>
<dbReference type="EMBL" id="ABYQ02000011">
    <property type="protein sequence ID" value="EFQ80220.1"/>
    <property type="molecule type" value="Genomic_DNA"/>
</dbReference>
<reference evidence="2 3" key="1">
    <citation type="submission" date="2010-08" db="EMBL/GenBank/DDBJ databases">
        <authorList>
            <person name="Muzny D."/>
            <person name="Qin X."/>
            <person name="Buhay C."/>
            <person name="Dugan-Rocha S."/>
            <person name="Ding Y."/>
            <person name="Chen G."/>
            <person name="Hawes A."/>
            <person name="Holder M."/>
            <person name="Jhangiani S."/>
            <person name="Johnson A."/>
            <person name="Khan Z."/>
            <person name="Li Z."/>
            <person name="Liu W."/>
            <person name="Liu X."/>
            <person name="Perez L."/>
            <person name="Shen H."/>
            <person name="Wang Q."/>
            <person name="Watt J."/>
            <person name="Xi L."/>
            <person name="Xin Y."/>
            <person name="Zhou J."/>
            <person name="Deng J."/>
            <person name="Jiang H."/>
            <person name="Liu Y."/>
            <person name="Qu J."/>
            <person name="Song X.-Z."/>
            <person name="Zhang L."/>
            <person name="Villasana D."/>
            <person name="Johnson A."/>
            <person name="Liu J."/>
            <person name="Liyanage D."/>
            <person name="Lorensuhewa L."/>
            <person name="Robinson T."/>
            <person name="Song A."/>
            <person name="Song B.-B."/>
            <person name="Dinh H."/>
            <person name="Thornton R."/>
            <person name="Coyle M."/>
            <person name="Francisco L."/>
            <person name="Jackson L."/>
            <person name="Javaid M."/>
            <person name="Korchina V."/>
            <person name="Kovar C."/>
            <person name="Mata R."/>
            <person name="Mathew T."/>
            <person name="Ngo R."/>
            <person name="Nguyen L."/>
            <person name="Nguyen N."/>
            <person name="Okwuonu G."/>
            <person name="Ongeri F."/>
            <person name="Pham C."/>
            <person name="Simmons D."/>
            <person name="Wilczek-Boney K."/>
            <person name="Hale W."/>
            <person name="Jakkamsetti A."/>
            <person name="Pham P."/>
            <person name="Ruth R."/>
            <person name="San Lucas F."/>
            <person name="Warren J."/>
            <person name="Zhang J."/>
            <person name="Zhao Z."/>
            <person name="Zhou C."/>
            <person name="Zhu D."/>
            <person name="Lee S."/>
            <person name="Bess C."/>
            <person name="Blankenburg K."/>
            <person name="Forbes L."/>
            <person name="Fu Q."/>
            <person name="Gubbala S."/>
            <person name="Hirani K."/>
            <person name="Jayaseelan J.C."/>
            <person name="Lara F."/>
            <person name="Munidasa M."/>
            <person name="Palculict T."/>
            <person name="Patil S."/>
            <person name="Pu L.-L."/>
            <person name="Saada N."/>
            <person name="Tang L."/>
            <person name="Weissenberger G."/>
            <person name="Zhu Y."/>
            <person name="Hemphill L."/>
            <person name="Shang Y."/>
            <person name="Youmans B."/>
            <person name="Ayvaz T."/>
            <person name="Ross M."/>
            <person name="Santibanez J."/>
            <person name="Aqrawi P."/>
            <person name="Gross S."/>
            <person name="Joshi V."/>
            <person name="Fowler G."/>
            <person name="Nazareth L."/>
            <person name="Reid J."/>
            <person name="Worley K."/>
            <person name="Petrosino J."/>
            <person name="Highlander S."/>
            <person name="Gibbs R."/>
        </authorList>
    </citation>
    <scope>NUCLEOTIDE SEQUENCE [LARGE SCALE GENOMIC DNA]</scope>
    <source>
        <strain evidence="2 3">ATCC 33035</strain>
    </source>
</reference>
<feature type="transmembrane region" description="Helical" evidence="1">
    <location>
        <begin position="367"/>
        <end position="389"/>
    </location>
</feature>
<feature type="transmembrane region" description="Helical" evidence="1">
    <location>
        <begin position="171"/>
        <end position="188"/>
    </location>
</feature>
<accession>E2S4D4</accession>
<evidence type="ECO:0000256" key="1">
    <source>
        <dbReference type="SAM" id="Phobius"/>
    </source>
</evidence>
<comment type="caution">
    <text evidence="2">The sequence shown here is derived from an EMBL/GenBank/DDBJ whole genome shotgun (WGS) entry which is preliminary data.</text>
</comment>
<sequence>MEVVFFFLEVVQLEALLASFDLLEQGNRIVRGDEDHGFTHVEGAQRAVDGAVANGVRNFGGVQSWDGVWLIGIGDGQLHSEWSFLKGCEFRSATNISTIKPVQNNSVAHRLTFLAFAGLSLLVGLAAGATLLGLTATPGASFAADHGPLMVFGFVGGAIGLERTVAVRTSWAWAGPVCHVAGVLGILAGLPRAVPAVCFAASFLVLGFIYATIYRRQASLAILVQAAGVIGGVAAAALWAMGPGFAAAVPLCVLYAVATIIGERMELARVTMAGTRAENHLTLLVLGLAAASVIYVLAPAVGYRTMGLVLIAIAAATARVDVAKNLVRSHGLPRYSAACMLAGYGWLALGGYLWLLHGQSTGFAYDASVHAIFLGFVMSMIFAHAPIIFTSVIRRRLPYHPVLYVPVALLHGGLALRILADCAEHTTALRTGGVVTIIAVLVFLACGIALTGKEARRAHS</sequence>
<feature type="transmembrane region" description="Helical" evidence="1">
    <location>
        <begin position="194"/>
        <end position="213"/>
    </location>
</feature>
<dbReference type="eggNOG" id="COG4243">
    <property type="taxonomic scope" value="Bacteria"/>
</dbReference>
<feature type="transmembrane region" description="Helical" evidence="1">
    <location>
        <begin position="281"/>
        <end position="298"/>
    </location>
</feature>
<feature type="transmembrane region" description="Helical" evidence="1">
    <location>
        <begin position="220"/>
        <end position="239"/>
    </location>
</feature>
<feature type="transmembrane region" description="Helical" evidence="1">
    <location>
        <begin position="401"/>
        <end position="420"/>
    </location>
</feature>
<feature type="transmembrane region" description="Helical" evidence="1">
    <location>
        <begin position="304"/>
        <end position="323"/>
    </location>
</feature>
<organism evidence="2 3">
    <name type="scientific">Corynebacterium pseudogenitalium ATCC 33035</name>
    <dbReference type="NCBI Taxonomy" id="525264"/>
    <lineage>
        <taxon>Bacteria</taxon>
        <taxon>Bacillati</taxon>
        <taxon>Actinomycetota</taxon>
        <taxon>Actinomycetes</taxon>
        <taxon>Mycobacteriales</taxon>
        <taxon>Corynebacteriaceae</taxon>
        <taxon>Corynebacterium</taxon>
    </lineage>
</organism>
<proteinExistence type="predicted"/>
<dbReference type="Proteomes" id="UP000003020">
    <property type="component" value="Unassembled WGS sequence"/>
</dbReference>
<keyword evidence="1" id="KW-0472">Membrane</keyword>
<keyword evidence="3" id="KW-1185">Reference proteome</keyword>
<evidence type="ECO:0000313" key="2">
    <source>
        <dbReference type="EMBL" id="EFQ80220.1"/>
    </source>
</evidence>
<protein>
    <submittedName>
        <fullName evidence="2">Uncharacterized protein</fullName>
    </submittedName>
</protein>
<evidence type="ECO:0000313" key="3">
    <source>
        <dbReference type="Proteomes" id="UP000003020"/>
    </source>
</evidence>
<gene>
    <name evidence="2" type="ORF">HMPREF0305_11386</name>
</gene>
<feature type="transmembrane region" description="Helical" evidence="1">
    <location>
        <begin position="335"/>
        <end position="355"/>
    </location>
</feature>
<feature type="transmembrane region" description="Helical" evidence="1">
    <location>
        <begin position="113"/>
        <end position="134"/>
    </location>
</feature>